<evidence type="ECO:0000313" key="1">
    <source>
        <dbReference type="EMBL" id="QWS34933.1"/>
    </source>
</evidence>
<accession>A0ACD1E7T2</accession>
<proteinExistence type="predicted"/>
<organism evidence="1 2">
    <name type="scientific">Curtobacterium aetherium</name>
    <dbReference type="NCBI Taxonomy" id="2841594"/>
    <lineage>
        <taxon>Bacteria</taxon>
        <taxon>Bacillati</taxon>
        <taxon>Actinomycetota</taxon>
        <taxon>Actinomycetes</taxon>
        <taxon>Micrococcales</taxon>
        <taxon>Microbacteriaceae</taxon>
        <taxon>Curtobacterium</taxon>
    </lineage>
</organism>
<dbReference type="EMBL" id="CP076544">
    <property type="protein sequence ID" value="QWS34933.1"/>
    <property type="molecule type" value="Genomic_DNA"/>
</dbReference>
<sequence>MGDDPLGQDLAEDLRIGLLALADPADGEGREGVGSGHAPTLGSALDQYVDQIGAHGVDQSSKVGVVVARVRGLVHDGTLGAEDPLPSTRALAAELGVARGTVVAAYEQLDGEGYIRTRQGAAARVVAGAAGAHGAAGAASAGASSGSGSGSGSASASASASASGAGAVGGGWDGAGSVGAGGPGAGAGAPGAGAGAPAAAPAAGAVPAHDGGVQRAVVDCRPGIPAVTAISERDWRAAWRAAASAPLRNGLSDPTGLLALREQVVVQLGLARGFTPSVSEVVVAAGTSEALSLLVEALRARLGRPPRIAVEDPGYRSGHRALTSAGAELVAVPVTADGIDLDVLASTTVDAVLVSPTHQYPLGSVMPVGHRLALLAHAARTGTVVVEDDYDSEFRHRGRPVPALAALDTAGVVVHLGGFSKTLDPRLRCAYVVLPPGPLGAAVVTARRARGAVVAEPVQVAVAHLLRTGAFRRHLGRVRRDYAHRRDRIARRLADTGLEARALTGGLHAVLTWPGPATGAAVVARAEAGGVLVSDLADYEVERGRSGDGVVVGYGAVTLPELDRALDVVLAAVRTERAAGARAADPQPPAPGRERVRR</sequence>
<name>A0ACD1E7T2_9MICO</name>
<gene>
    <name evidence="1" type="ORF">KM842_07380</name>
</gene>
<dbReference type="Proteomes" id="UP000681794">
    <property type="component" value="Chromosome"/>
</dbReference>
<reference evidence="1" key="1">
    <citation type="submission" date="2021-06" db="EMBL/GenBank/DDBJ databases">
        <authorList>
            <person name="Ellington A.J."/>
            <person name="Bryan N.C."/>
            <person name="Christner B.C."/>
            <person name="Reisch C.R."/>
        </authorList>
    </citation>
    <scope>NUCLEOTIDE SEQUENCE</scope>
    <source>
        <strain evidence="1">L6-1</strain>
    </source>
</reference>
<protein>
    <submittedName>
        <fullName evidence="1">PLP-dependent aminotransferase family protein</fullName>
    </submittedName>
</protein>
<keyword evidence="1" id="KW-0032">Aminotransferase</keyword>
<evidence type="ECO:0000313" key="2">
    <source>
        <dbReference type="Proteomes" id="UP000681794"/>
    </source>
</evidence>
<keyword evidence="2" id="KW-1185">Reference proteome</keyword>
<keyword evidence="1" id="KW-0808">Transferase</keyword>